<comment type="caution">
    <text evidence="1">The sequence shown here is derived from an EMBL/GenBank/DDBJ whole genome shotgun (WGS) entry which is preliminary data.</text>
</comment>
<accession>A0ABP1NJ08</accession>
<evidence type="ECO:0008006" key="3">
    <source>
        <dbReference type="Google" id="ProtNLM"/>
    </source>
</evidence>
<protein>
    <recommendedName>
        <fullName evidence="3">MORN repeat-containing protein 5</fullName>
    </recommendedName>
</protein>
<organism evidence="1 2">
    <name type="scientific">Xylocopa violacea</name>
    <name type="common">Violet carpenter bee</name>
    <name type="synonym">Apis violacea</name>
    <dbReference type="NCBI Taxonomy" id="135666"/>
    <lineage>
        <taxon>Eukaryota</taxon>
        <taxon>Metazoa</taxon>
        <taxon>Ecdysozoa</taxon>
        <taxon>Arthropoda</taxon>
        <taxon>Hexapoda</taxon>
        <taxon>Insecta</taxon>
        <taxon>Pterygota</taxon>
        <taxon>Neoptera</taxon>
        <taxon>Endopterygota</taxon>
        <taxon>Hymenoptera</taxon>
        <taxon>Apocrita</taxon>
        <taxon>Aculeata</taxon>
        <taxon>Apoidea</taxon>
        <taxon>Anthophila</taxon>
        <taxon>Apidae</taxon>
        <taxon>Xylocopa</taxon>
        <taxon>Xylocopa</taxon>
    </lineage>
</organism>
<dbReference type="Proteomes" id="UP001642520">
    <property type="component" value="Unassembled WGS sequence"/>
</dbReference>
<evidence type="ECO:0000313" key="2">
    <source>
        <dbReference type="Proteomes" id="UP001642520"/>
    </source>
</evidence>
<reference evidence="1 2" key="1">
    <citation type="submission" date="2024-08" db="EMBL/GenBank/DDBJ databases">
        <authorList>
            <person name="Will J Nash"/>
            <person name="Angela Man"/>
            <person name="Seanna McTaggart"/>
            <person name="Kendall Baker"/>
            <person name="Tom Barker"/>
            <person name="Leah Catchpole"/>
            <person name="Alex Durrant"/>
            <person name="Karim Gharbi"/>
            <person name="Naomi Irish"/>
            <person name="Gemy Kaithakottil"/>
            <person name="Debby Ku"/>
            <person name="Aaliyah Providence"/>
            <person name="Felix Shaw"/>
            <person name="David Swarbreck"/>
            <person name="Chris Watkins"/>
            <person name="Ann M. McCartney"/>
            <person name="Giulio Formenti"/>
            <person name="Alice Mouton"/>
            <person name="Noel Vella"/>
            <person name="Bjorn M von Reumont"/>
            <person name="Adriana Vella"/>
            <person name="Wilfried Haerty"/>
        </authorList>
    </citation>
    <scope>NUCLEOTIDE SEQUENCE [LARGE SCALE GENOMIC DNA]</scope>
</reference>
<dbReference type="PANTHER" id="PTHR46917:SF1">
    <property type="entry name" value="MORN REPEAT-CONTAINING PROTEIN 2"/>
    <property type="match status" value="1"/>
</dbReference>
<dbReference type="Gene3D" id="2.20.110.10">
    <property type="entry name" value="Histone H3 K4-specific methyltransferase SET7/9 N-terminal domain"/>
    <property type="match status" value="1"/>
</dbReference>
<dbReference type="EMBL" id="CAXAJV020001290">
    <property type="protein sequence ID" value="CAL7940442.1"/>
    <property type="molecule type" value="Genomic_DNA"/>
</dbReference>
<sequence>MKKRSTSKTSKINDLESTDNAQPEVKKFTFRNGDIYEGEYKMNYDQFVLVKQGIGTYTTDNFDVYYGEWNDDSFADSDIDIKYNNDAQYRGRIDSNGTMNGQGTYIFPDGSLVEAVWLNNIPFENIIYKEPLGFAWIVEDKSKDSITFSPGNHFWKNMKSDQSTIHSTECSNQIEEN</sequence>
<dbReference type="InterPro" id="IPR052849">
    <property type="entry name" value="MORN_repeat_protein"/>
</dbReference>
<dbReference type="PANTHER" id="PTHR46917">
    <property type="entry name" value="MORN REPEAT-CONTAINING PROTEIN 2"/>
    <property type="match status" value="1"/>
</dbReference>
<evidence type="ECO:0000313" key="1">
    <source>
        <dbReference type="EMBL" id="CAL7940442.1"/>
    </source>
</evidence>
<gene>
    <name evidence="1" type="ORF">XYLVIOL_LOCUS4495</name>
</gene>
<dbReference type="SUPFAM" id="SSF82185">
    <property type="entry name" value="Histone H3 K4-specific methyltransferase SET7/9 N-terminal domain"/>
    <property type="match status" value="1"/>
</dbReference>
<keyword evidence="2" id="KW-1185">Reference proteome</keyword>
<name>A0ABP1NJ08_XYLVO</name>
<proteinExistence type="predicted"/>